<evidence type="ECO:0000313" key="2">
    <source>
        <dbReference type="EMBL" id="GAA0157453.1"/>
    </source>
</evidence>
<dbReference type="PANTHER" id="PTHR10492">
    <property type="match status" value="1"/>
</dbReference>
<dbReference type="PANTHER" id="PTHR10492:SF100">
    <property type="entry name" value="ATP-DEPENDENT DNA HELICASE"/>
    <property type="match status" value="1"/>
</dbReference>
<feature type="domain" description="Helitron helicase-like" evidence="1">
    <location>
        <begin position="2"/>
        <end position="146"/>
    </location>
</feature>
<evidence type="ECO:0000313" key="3">
    <source>
        <dbReference type="Proteomes" id="UP001454036"/>
    </source>
</evidence>
<accession>A0AAV3Q2E9</accession>
<name>A0AAV3Q2E9_LITER</name>
<dbReference type="EMBL" id="BAABME010019518">
    <property type="protein sequence ID" value="GAA0157453.1"/>
    <property type="molecule type" value="Genomic_DNA"/>
</dbReference>
<dbReference type="InterPro" id="IPR025476">
    <property type="entry name" value="Helitron_helicase-like"/>
</dbReference>
<protein>
    <recommendedName>
        <fullName evidence="1">Helitron helicase-like domain-containing protein</fullName>
    </recommendedName>
</protein>
<proteinExistence type="predicted"/>
<sequence length="319" mass="36762">MRLSFLKKNQKKTRIEYYQGVIDSFISGVPIGGKVGKRVYLPSTFIGGPRDMKNRYLDSMALVQEFGQPDLFVTMTCNPNWPEIKEHLKPGEEPHNRPDLLARVFKAKLTIMHDKIMSGEIFGKIASVVHVIEFQKRGLPHAHFLIILKPRFKYMTPEAYDRVVSVELPDSSEDPYFYSLVVKHMMHGPCGELNPTNVCMKDGKCKNHYPKDVTEYTTHGKGSYPIYRHKNEQRTAKVRGKILDNRWVIPYSRALLLLFNCHINIEICCDIRAVKYLYKYVHKGHDKVMFRIASDALGSKVDEISNFQNARWVSPVEAA</sequence>
<dbReference type="Proteomes" id="UP001454036">
    <property type="component" value="Unassembled WGS sequence"/>
</dbReference>
<organism evidence="2 3">
    <name type="scientific">Lithospermum erythrorhizon</name>
    <name type="common">Purple gromwell</name>
    <name type="synonym">Lithospermum officinale var. erythrorhizon</name>
    <dbReference type="NCBI Taxonomy" id="34254"/>
    <lineage>
        <taxon>Eukaryota</taxon>
        <taxon>Viridiplantae</taxon>
        <taxon>Streptophyta</taxon>
        <taxon>Embryophyta</taxon>
        <taxon>Tracheophyta</taxon>
        <taxon>Spermatophyta</taxon>
        <taxon>Magnoliopsida</taxon>
        <taxon>eudicotyledons</taxon>
        <taxon>Gunneridae</taxon>
        <taxon>Pentapetalae</taxon>
        <taxon>asterids</taxon>
        <taxon>lamiids</taxon>
        <taxon>Boraginales</taxon>
        <taxon>Boraginaceae</taxon>
        <taxon>Boraginoideae</taxon>
        <taxon>Lithospermeae</taxon>
        <taxon>Lithospermum</taxon>
    </lineage>
</organism>
<reference evidence="2 3" key="1">
    <citation type="submission" date="2024-01" db="EMBL/GenBank/DDBJ databases">
        <title>The complete chloroplast genome sequence of Lithospermum erythrorhizon: insights into the phylogenetic relationship among Boraginaceae species and the maternal lineages of purple gromwells.</title>
        <authorList>
            <person name="Okada T."/>
            <person name="Watanabe K."/>
        </authorList>
    </citation>
    <scope>NUCLEOTIDE SEQUENCE [LARGE SCALE GENOMIC DNA]</scope>
</reference>
<dbReference type="Pfam" id="PF14214">
    <property type="entry name" value="Helitron_like_N"/>
    <property type="match status" value="1"/>
</dbReference>
<keyword evidence="3" id="KW-1185">Reference proteome</keyword>
<evidence type="ECO:0000259" key="1">
    <source>
        <dbReference type="Pfam" id="PF14214"/>
    </source>
</evidence>
<dbReference type="AlphaFoldDB" id="A0AAV3Q2E9"/>
<gene>
    <name evidence="2" type="ORF">LIER_38465</name>
</gene>
<comment type="caution">
    <text evidence="2">The sequence shown here is derived from an EMBL/GenBank/DDBJ whole genome shotgun (WGS) entry which is preliminary data.</text>
</comment>